<evidence type="ECO:0000259" key="5">
    <source>
        <dbReference type="Pfam" id="PF18974"/>
    </source>
</evidence>
<evidence type="ECO:0000259" key="2">
    <source>
        <dbReference type="Pfam" id="PF08401"/>
    </source>
</evidence>
<dbReference type="GO" id="GO:0003697">
    <property type="term" value="F:single-stranded DNA binding"/>
    <property type="evidence" value="ECO:0007669"/>
    <property type="project" value="InterPro"/>
</dbReference>
<dbReference type="InterPro" id="IPR041459">
    <property type="entry name" value="MPTase-PolyVal"/>
</dbReference>
<dbReference type="Proteomes" id="UP000352088">
    <property type="component" value="Unassembled WGS sequence"/>
</dbReference>
<dbReference type="EMBL" id="AACPZY010000026">
    <property type="protein sequence ID" value="EAL6463357.1"/>
    <property type="molecule type" value="Genomic_DNA"/>
</dbReference>
<reference evidence="8" key="1">
    <citation type="submission" date="2018-08" db="EMBL/GenBank/DDBJ databases">
        <authorList>
            <consortium name="NARMS: The National Antimicrobial Resistance Monitoring System"/>
        </authorList>
    </citation>
    <scope>NUCLEOTIDE SEQUENCE</scope>
    <source>
        <strain evidence="6">CVM N17C008</strain>
        <strain evidence="7 9">CVM N17C548</strain>
        <strain evidence="8">CVM N17C788</strain>
    </source>
</reference>
<feature type="coiled-coil region" evidence="1">
    <location>
        <begin position="452"/>
        <end position="498"/>
    </location>
</feature>
<dbReference type="CDD" id="cd01029">
    <property type="entry name" value="TOPRIM_primases"/>
    <property type="match status" value="1"/>
</dbReference>
<evidence type="ECO:0000313" key="8">
    <source>
        <dbReference type="EMBL" id="EAL9219210.1"/>
    </source>
</evidence>
<dbReference type="InterPro" id="IPR034154">
    <property type="entry name" value="TOPRIM_DnaG/twinkle"/>
</dbReference>
<dbReference type="InterPro" id="IPR013610">
    <property type="entry name" value="ArdC_N"/>
</dbReference>
<dbReference type="Pfam" id="PF13362">
    <property type="entry name" value="Toprim_3"/>
    <property type="match status" value="1"/>
</dbReference>
<dbReference type="Pfam" id="PF18818">
    <property type="entry name" value="MPTase-PolyVal"/>
    <property type="match status" value="1"/>
</dbReference>
<dbReference type="Pfam" id="PF08401">
    <property type="entry name" value="ArdcN"/>
    <property type="match status" value="1"/>
</dbReference>
<sequence length="737" mass="84281">MKNKDFIQETADKIIESLKNGTAPWIKPWKGIDLANNMPYNPITNKPYNGINSINLMLQNYNDPRWLTYKQAQSINAQVRKGEKSTLIQYWQFSEMVDKLDEEGNVITNENGEVEQIEVKLENPKVFFAYVFNAEQIENMPKLEQKQEIDNFQIIKEAQKILDDSKAIIHHKGNRAFYNAANDTITLPPKENFLSEGAYYTTALHELGHWSGHESRLNRDLKNPFGSKEYAKEELRAEIASFLFNGKIGLDYDPGQHLSYIDSWVQILEDKPNEIFKATSDATKIVNFIESLSLEQKQKIELENSNTQNQALKQDKELNLATRKTYLYVPFEEKEFAKKAGAKWDKEAKMWYAPKGADLKNFTQWLNQSPLTQSYNNTHDEFKAFLEKYELNIEGQPIMDGKLHRVSVIGDKGREKSGAYVGFLNGHPAGFVQNYKTGIKENWKSANSLENTKNKEINLQNALEHNKALKEQRDKELNQAYENTAVKLENEYNNARWANSEHPYLKEKGFDKNFYLKQDKNGNLLIPLRDIEGKYWATQRIFANGDKMIGATRTAEEKEQGIEYPAKKQGNFFLLGAKNLNNVNEVYICEGFATSASVYEATKSPTIMGVDAGNLEIIVTNIKEKYPKMNIIIAGDNDVKKELNGNKNVGKETALGIQKKYPEVKVVLPNFTNQEAQKGLSDFNDLMKSRGLEEIKKQLKEQIAKQLMVEKATTKALDKNKGINKEITAKKDIGISL</sequence>
<keyword evidence="1" id="KW-0175">Coiled coil</keyword>
<dbReference type="KEGG" id="ccoo:ATE51_06004"/>
<evidence type="ECO:0000259" key="4">
    <source>
        <dbReference type="Pfam" id="PF18818"/>
    </source>
</evidence>
<dbReference type="InterPro" id="IPR043764">
    <property type="entry name" value="DUF5710"/>
</dbReference>
<dbReference type="EMBL" id="AACSIN010000019">
    <property type="protein sequence ID" value="EAL9219210.1"/>
    <property type="molecule type" value="Genomic_DNA"/>
</dbReference>
<comment type="caution">
    <text evidence="8">The sequence shown here is derived from an EMBL/GenBank/DDBJ whole genome shotgun (WGS) entry which is preliminary data.</text>
</comment>
<dbReference type="InterPro" id="IPR006171">
    <property type="entry name" value="TOPRIM_dom"/>
</dbReference>
<evidence type="ECO:0000313" key="7">
    <source>
        <dbReference type="EMBL" id="EAL6851566.1"/>
    </source>
</evidence>
<proteinExistence type="predicted"/>
<dbReference type="EMBL" id="AACQHW010000013">
    <property type="protein sequence ID" value="EAL6851566.1"/>
    <property type="molecule type" value="Genomic_DNA"/>
</dbReference>
<feature type="domain" description="N-terminal" evidence="2">
    <location>
        <begin position="4"/>
        <end position="116"/>
    </location>
</feature>
<protein>
    <submittedName>
        <fullName evidence="8">DUF1738 domain-containing protein</fullName>
    </submittedName>
</protein>
<dbReference type="Gene3D" id="3.40.1360.10">
    <property type="match status" value="1"/>
</dbReference>
<dbReference type="AlphaFoldDB" id="A0A5T0GKZ6"/>
<evidence type="ECO:0000313" key="6">
    <source>
        <dbReference type="EMBL" id="EAL6463357.1"/>
    </source>
</evidence>
<name>A0A5T0GKZ6_CAMCO</name>
<dbReference type="RefSeq" id="WP_002795783.1">
    <property type="nucleotide sequence ID" value="NZ_BDRY01000006.1"/>
</dbReference>
<dbReference type="Pfam" id="PF18974">
    <property type="entry name" value="DUF5710"/>
    <property type="match status" value="1"/>
</dbReference>
<evidence type="ECO:0000313" key="9">
    <source>
        <dbReference type="Proteomes" id="UP000352088"/>
    </source>
</evidence>
<accession>A0A5T0GKZ6</accession>
<feature type="domain" description="DUF5710" evidence="5">
    <location>
        <begin position="324"/>
        <end position="366"/>
    </location>
</feature>
<organism evidence="8">
    <name type="scientific">Campylobacter coli</name>
    <dbReference type="NCBI Taxonomy" id="195"/>
    <lineage>
        <taxon>Bacteria</taxon>
        <taxon>Pseudomonadati</taxon>
        <taxon>Campylobacterota</taxon>
        <taxon>Epsilonproteobacteria</taxon>
        <taxon>Campylobacterales</taxon>
        <taxon>Campylobacteraceae</taxon>
        <taxon>Campylobacter</taxon>
    </lineage>
</organism>
<gene>
    <name evidence="6" type="ORF">DST41_06795</name>
    <name evidence="7" type="ORF">DSX26_08905</name>
    <name evidence="8" type="ORF">DYX52_08000</name>
</gene>
<feature type="domain" description="Toprim" evidence="3">
    <location>
        <begin position="586"/>
        <end position="691"/>
    </location>
</feature>
<evidence type="ECO:0000259" key="3">
    <source>
        <dbReference type="Pfam" id="PF13362"/>
    </source>
</evidence>
<feature type="domain" description="Polyvalent protein metallopeptidase" evidence="4">
    <location>
        <begin position="157"/>
        <end position="280"/>
    </location>
</feature>
<evidence type="ECO:0000256" key="1">
    <source>
        <dbReference type="SAM" id="Coils"/>
    </source>
</evidence>